<dbReference type="EMBL" id="JAVRIA010000008">
    <property type="protein sequence ID" value="MDT0559443.1"/>
    <property type="molecule type" value="Genomic_DNA"/>
</dbReference>
<dbReference type="PANTHER" id="PTHR20883:SF48">
    <property type="entry name" value="ECTOINE DIOXYGENASE"/>
    <property type="match status" value="1"/>
</dbReference>
<evidence type="ECO:0000313" key="2">
    <source>
        <dbReference type="EMBL" id="MDT0559443.1"/>
    </source>
</evidence>
<dbReference type="GO" id="GO:0051213">
    <property type="term" value="F:dioxygenase activity"/>
    <property type="evidence" value="ECO:0007669"/>
    <property type="project" value="UniProtKB-KW"/>
</dbReference>
<keyword evidence="3" id="KW-1185">Reference proteome</keyword>
<comment type="cofactor">
    <cofactor evidence="1">
        <name>Fe(2+)</name>
        <dbReference type="ChEBI" id="CHEBI:29033"/>
    </cofactor>
</comment>
<reference evidence="2 3" key="1">
    <citation type="submission" date="2023-09" db="EMBL/GenBank/DDBJ databases">
        <authorList>
            <person name="Rey-Velasco X."/>
        </authorList>
    </citation>
    <scope>NUCLEOTIDE SEQUENCE [LARGE SCALE GENOMIC DNA]</scope>
    <source>
        <strain evidence="2 3">W332</strain>
    </source>
</reference>
<sequence>MSNILRRYKLPYTLYNFFHKKALVHNLKHYKKYGIDKTYYAPISSEDFADLESEPNTYDIKDSETELPKHADFKTLDGKLQSELLPWSKNGYVILEHFFSEKEVDTVNSEIEDLLAKKRVAFSNGNRIMFANKKSKLINAVGTNPKLFKVLNLLLDKEVELFQSINFFEGSQQRAHSDSIHMTTFPYGNLIAAWIALEDITIDSGPLHYYPGSHKLPYVLNKAYGNDGSKYTIGKKTYSEYEDYIGNLIEKNNLEKNIFLAKKGDVLIWHANLLHGGEPVTNTESSRKSMVFHYYAKDAICFHEITQRPTLKP</sequence>
<dbReference type="Gene3D" id="2.60.120.620">
    <property type="entry name" value="q2cbj1_9rhob like domain"/>
    <property type="match status" value="1"/>
</dbReference>
<comment type="caution">
    <text evidence="2">The sequence shown here is derived from an EMBL/GenBank/DDBJ whole genome shotgun (WGS) entry which is preliminary data.</text>
</comment>
<organism evidence="2 3">
    <name type="scientific">Microcosmobacter mediterraneus</name>
    <dbReference type="NCBI Taxonomy" id="3075607"/>
    <lineage>
        <taxon>Bacteria</taxon>
        <taxon>Pseudomonadati</taxon>
        <taxon>Bacteroidota</taxon>
        <taxon>Flavobacteriia</taxon>
        <taxon>Flavobacteriales</taxon>
        <taxon>Flavobacteriaceae</taxon>
        <taxon>Microcosmobacter</taxon>
    </lineage>
</organism>
<dbReference type="Proteomes" id="UP001259492">
    <property type="component" value="Unassembled WGS sequence"/>
</dbReference>
<keyword evidence="2" id="KW-0223">Dioxygenase</keyword>
<evidence type="ECO:0000313" key="3">
    <source>
        <dbReference type="Proteomes" id="UP001259492"/>
    </source>
</evidence>
<accession>A0ABU2YMQ1</accession>
<dbReference type="InterPro" id="IPR008775">
    <property type="entry name" value="Phytyl_CoA_dOase-like"/>
</dbReference>
<evidence type="ECO:0000256" key="1">
    <source>
        <dbReference type="ARBA" id="ARBA00001954"/>
    </source>
</evidence>
<dbReference type="SUPFAM" id="SSF51197">
    <property type="entry name" value="Clavaminate synthase-like"/>
    <property type="match status" value="1"/>
</dbReference>
<dbReference type="Pfam" id="PF05721">
    <property type="entry name" value="PhyH"/>
    <property type="match status" value="1"/>
</dbReference>
<proteinExistence type="predicted"/>
<dbReference type="PANTHER" id="PTHR20883">
    <property type="entry name" value="PHYTANOYL-COA DIOXYGENASE DOMAIN CONTAINING 1"/>
    <property type="match status" value="1"/>
</dbReference>
<dbReference type="RefSeq" id="WP_311428207.1">
    <property type="nucleotide sequence ID" value="NZ_JAVRIA010000008.1"/>
</dbReference>
<name>A0ABU2YMQ1_9FLAO</name>
<protein>
    <submittedName>
        <fullName evidence="2">Phytanoyl-CoA dioxygenase family protein</fullName>
    </submittedName>
</protein>
<gene>
    <name evidence="2" type="ORF">RM697_12330</name>
</gene>
<keyword evidence="2" id="KW-0560">Oxidoreductase</keyword>